<dbReference type="AlphaFoldDB" id="A0A656Z489"/>
<accession>A0A656Z489</accession>
<organism evidence="1">
    <name type="scientific">Brucella anthropi</name>
    <name type="common">Ochrobactrum anthropi</name>
    <dbReference type="NCBI Taxonomy" id="529"/>
    <lineage>
        <taxon>Bacteria</taxon>
        <taxon>Pseudomonadati</taxon>
        <taxon>Pseudomonadota</taxon>
        <taxon>Alphaproteobacteria</taxon>
        <taxon>Hyphomicrobiales</taxon>
        <taxon>Brucellaceae</taxon>
        <taxon>Brucella/Ochrobactrum group</taxon>
        <taxon>Brucella</taxon>
    </lineage>
</organism>
<proteinExistence type="predicted"/>
<protein>
    <submittedName>
        <fullName evidence="1">Uncharacterized protein</fullName>
    </submittedName>
</protein>
<name>A0A656Z489_BRUAN</name>
<sequence length="73" mass="7988">MIGDKLRLVAFRSVTPILYNLGIKIGVGRCEAEMICDFRLGFQINAADADFTKICLAGAVMGSVTEILFFVRS</sequence>
<reference evidence="1" key="1">
    <citation type="submission" date="2016-02" db="EMBL/GenBank/DDBJ databases">
        <title>Genomic sequences of Ochrobactrum anthropi.</title>
        <authorList>
            <person name="Chudasama K.S."/>
            <person name="Thaker V.S."/>
        </authorList>
    </citation>
    <scope>NUCLEOTIDE SEQUENCE [LARGE SCALE GENOMIC DNA]</scope>
    <source>
        <strain evidence="1">SUBG007</strain>
    </source>
</reference>
<gene>
    <name evidence="1" type="ORF">AB664_07960</name>
</gene>
<evidence type="ECO:0000313" key="1">
    <source>
        <dbReference type="EMBL" id="KYB45434.1"/>
    </source>
</evidence>
<comment type="caution">
    <text evidence="1">The sequence shown here is derived from an EMBL/GenBank/DDBJ whole genome shotgun (WGS) entry which is preliminary data.</text>
</comment>
<dbReference type="EMBL" id="LUAY01004882">
    <property type="protein sequence ID" value="KYB45434.1"/>
    <property type="molecule type" value="Genomic_DNA"/>
</dbReference>